<dbReference type="RefSeq" id="WP_129739633.1">
    <property type="nucleotide sequence ID" value="NZ_JAUDCK010000001.1"/>
</dbReference>
<feature type="domain" description="Core-binding (CB)" evidence="3">
    <location>
        <begin position="63"/>
        <end position="142"/>
    </location>
</feature>
<comment type="caution">
    <text evidence="4">The sequence shown here is derived from an EMBL/GenBank/DDBJ whole genome shotgun (WGS) entry which is preliminary data.</text>
</comment>
<keyword evidence="1 2" id="KW-0238">DNA-binding</keyword>
<protein>
    <submittedName>
        <fullName evidence="4">Phage integrase SAM-like domain-containing protein</fullName>
    </submittedName>
</protein>
<dbReference type="InterPro" id="IPR011010">
    <property type="entry name" value="DNA_brk_join_enz"/>
</dbReference>
<dbReference type="PROSITE" id="PS51900">
    <property type="entry name" value="CB"/>
    <property type="match status" value="1"/>
</dbReference>
<dbReference type="InterPro" id="IPR044068">
    <property type="entry name" value="CB"/>
</dbReference>
<accession>A0ABT7UF00</accession>
<dbReference type="Pfam" id="PF22022">
    <property type="entry name" value="Phage_int_M"/>
    <property type="match status" value="1"/>
</dbReference>
<organism evidence="4 5">
    <name type="scientific">Massilimicrobiota timonensis</name>
    <dbReference type="NCBI Taxonomy" id="1776392"/>
    <lineage>
        <taxon>Bacteria</taxon>
        <taxon>Bacillati</taxon>
        <taxon>Bacillota</taxon>
        <taxon>Erysipelotrichia</taxon>
        <taxon>Erysipelotrichales</taxon>
        <taxon>Erysipelotrichaceae</taxon>
        <taxon>Massilimicrobiota</taxon>
    </lineage>
</organism>
<dbReference type="Gene3D" id="1.10.150.130">
    <property type="match status" value="1"/>
</dbReference>
<proteinExistence type="predicted"/>
<name>A0ABT7UF00_9FIRM</name>
<evidence type="ECO:0000256" key="2">
    <source>
        <dbReference type="PROSITE-ProRule" id="PRU01248"/>
    </source>
</evidence>
<evidence type="ECO:0000313" key="5">
    <source>
        <dbReference type="Proteomes" id="UP001529275"/>
    </source>
</evidence>
<dbReference type="SUPFAM" id="SSF56349">
    <property type="entry name" value="DNA breaking-rejoining enzymes"/>
    <property type="match status" value="1"/>
</dbReference>
<evidence type="ECO:0000313" key="4">
    <source>
        <dbReference type="EMBL" id="MDM8194733.1"/>
    </source>
</evidence>
<dbReference type="Proteomes" id="UP001529275">
    <property type="component" value="Unassembled WGS sequence"/>
</dbReference>
<reference evidence="5" key="1">
    <citation type="submission" date="2023-06" db="EMBL/GenBank/DDBJ databases">
        <title>Identification and characterization of horizontal gene transfer across gut microbiota members of farm animals based on homology search.</title>
        <authorList>
            <person name="Zeman M."/>
            <person name="Kubasova T."/>
            <person name="Jahodarova E."/>
            <person name="Nykrynova M."/>
            <person name="Rychlik I."/>
        </authorList>
    </citation>
    <scope>NUCLEOTIDE SEQUENCE [LARGE SCALE GENOMIC DNA]</scope>
    <source>
        <strain evidence="5">ET341</strain>
    </source>
</reference>
<dbReference type="EMBL" id="JAUDCK010000001">
    <property type="protein sequence ID" value="MDM8194733.1"/>
    <property type="molecule type" value="Genomic_DNA"/>
</dbReference>
<reference evidence="4 5" key="2">
    <citation type="submission" date="2023-06" db="EMBL/GenBank/DDBJ databases">
        <authorList>
            <person name="Zeman M."/>
            <person name="Kubasova T."/>
            <person name="Jahodarova E."/>
            <person name="Nykrynova M."/>
            <person name="Rychlik I."/>
        </authorList>
    </citation>
    <scope>NUCLEOTIDE SEQUENCE [LARGE SCALE GENOMIC DNA]</scope>
    <source>
        <strain evidence="4 5">ET341</strain>
    </source>
</reference>
<evidence type="ECO:0000256" key="1">
    <source>
        <dbReference type="ARBA" id="ARBA00023125"/>
    </source>
</evidence>
<sequence length="188" mass="22120">MPIYKRASKNQRTAINIKPIFNILINTVSKSDTSKMDLIQKNLLHESMKKQEFENGIYITKSKTFDDVFNEYIRSADIRERTFSSRKQLYSKIIKKYLGHIDITKIDYDLIQELLNNYEKTYSHNTCKVVKSIINIVFVYAYNLAYIKRIPYSRLNISGKKETKNNTITIAQFNTFIESLSHPTSIKR</sequence>
<evidence type="ECO:0000259" key="3">
    <source>
        <dbReference type="PROSITE" id="PS51900"/>
    </source>
</evidence>
<dbReference type="InterPro" id="IPR010998">
    <property type="entry name" value="Integrase_recombinase_N"/>
</dbReference>
<gene>
    <name evidence="4" type="ORF">QUV98_00125</name>
</gene>
<keyword evidence="5" id="KW-1185">Reference proteome</keyword>
<dbReference type="InterPro" id="IPR053876">
    <property type="entry name" value="Phage_int_M"/>
</dbReference>